<dbReference type="InterPro" id="IPR045513">
    <property type="entry name" value="DUF6479"/>
</dbReference>
<dbReference type="Pfam" id="PF20087">
    <property type="entry name" value="DUF6479"/>
    <property type="match status" value="1"/>
</dbReference>
<dbReference type="Proteomes" id="UP000190306">
    <property type="component" value="Chromosome"/>
</dbReference>
<feature type="compositionally biased region" description="Basic and acidic residues" evidence="1">
    <location>
        <begin position="97"/>
        <end position="110"/>
    </location>
</feature>
<dbReference type="Proteomes" id="UP000502504">
    <property type="component" value="Chromosome"/>
</dbReference>
<organism evidence="4 6">
    <name type="scientific">Streptomyces antibioticus</name>
    <dbReference type="NCBI Taxonomy" id="1890"/>
    <lineage>
        <taxon>Bacteria</taxon>
        <taxon>Bacillati</taxon>
        <taxon>Actinomycetota</taxon>
        <taxon>Actinomycetes</taxon>
        <taxon>Kitasatosporales</taxon>
        <taxon>Streptomycetaceae</taxon>
        <taxon>Streptomyces</taxon>
    </lineage>
</organism>
<keyword evidence="2" id="KW-1133">Transmembrane helix</keyword>
<sequence>MNTTLAQTAAAASGAGMAVIVVLGVLITVMLVWAVRLGIGVRRREPAPPRPAEQPTPPASGPVHEEREAREPNEVPRAGADGERLDPHQLGGGPTRRSADQSRPRFDDRA</sequence>
<gene>
    <name evidence="3" type="ORF">AFM16_02335</name>
    <name evidence="4" type="ORF">HCX60_02520</name>
</gene>
<evidence type="ECO:0000256" key="1">
    <source>
        <dbReference type="SAM" id="MobiDB-lite"/>
    </source>
</evidence>
<keyword evidence="2" id="KW-0812">Transmembrane</keyword>
<feature type="compositionally biased region" description="Pro residues" evidence="1">
    <location>
        <begin position="48"/>
        <end position="60"/>
    </location>
</feature>
<feature type="transmembrane region" description="Helical" evidence="2">
    <location>
        <begin position="12"/>
        <end position="35"/>
    </location>
</feature>
<evidence type="ECO:0000313" key="4">
    <source>
        <dbReference type="EMBL" id="QIT42527.1"/>
    </source>
</evidence>
<keyword evidence="2" id="KW-0472">Membrane</keyword>
<dbReference type="RefSeq" id="WP_030781130.1">
    <property type="nucleotide sequence ID" value="NZ_CM007717.1"/>
</dbReference>
<evidence type="ECO:0000256" key="2">
    <source>
        <dbReference type="SAM" id="Phobius"/>
    </source>
</evidence>
<feature type="compositionally biased region" description="Basic and acidic residues" evidence="1">
    <location>
        <begin position="63"/>
        <end position="87"/>
    </location>
</feature>
<keyword evidence="5" id="KW-1185">Reference proteome</keyword>
<reference evidence="3 5" key="1">
    <citation type="submission" date="2015-07" db="EMBL/GenBank/DDBJ databases">
        <title>Draft Genome Sequence of Streptomyces antibioticus, IMRU 3720 reveals insights in the evolution of actinomycin biosynthetic gene clusters in Streptomyces.</title>
        <authorList>
            <person name="Crnovcic I."/>
            <person name="Ruckert C."/>
            <person name="Kalinowksi J."/>
            <person name="Keller U."/>
        </authorList>
    </citation>
    <scope>NUCLEOTIDE SEQUENCE [LARGE SCALE GENOMIC DNA]</scope>
    <source>
        <strain evidence="3 5">DSM 41481</strain>
    </source>
</reference>
<evidence type="ECO:0000313" key="6">
    <source>
        <dbReference type="Proteomes" id="UP000502504"/>
    </source>
</evidence>
<name>A0AAE6Y4X9_STRAT</name>
<dbReference type="EMBL" id="LHQL01000001">
    <property type="protein sequence ID" value="OOQ54884.1"/>
    <property type="molecule type" value="Genomic_DNA"/>
</dbReference>
<proteinExistence type="predicted"/>
<reference evidence="4 6" key="2">
    <citation type="submission" date="2020-03" db="EMBL/GenBank/DDBJ databases">
        <title>Is there a link between lipid content and antibiotic production in Streptomyces?</title>
        <authorList>
            <person name="David M."/>
            <person name="Lejeune C."/>
            <person name="Abreu S."/>
            <person name="Thibessard A."/>
            <person name="Leblond P."/>
            <person name="Chaminade P."/>
            <person name="Virolle M.-J."/>
        </authorList>
    </citation>
    <scope>NUCLEOTIDE SEQUENCE [LARGE SCALE GENOMIC DNA]</scope>
    <source>
        <strain evidence="4 6">DSM 41481</strain>
    </source>
</reference>
<evidence type="ECO:0000313" key="3">
    <source>
        <dbReference type="EMBL" id="OOQ54884.1"/>
    </source>
</evidence>
<accession>A0AAE6Y4X9</accession>
<protein>
    <recommendedName>
        <fullName evidence="7">Secreted protein</fullName>
    </recommendedName>
</protein>
<feature type="region of interest" description="Disordered" evidence="1">
    <location>
        <begin position="42"/>
        <end position="110"/>
    </location>
</feature>
<evidence type="ECO:0000313" key="5">
    <source>
        <dbReference type="Proteomes" id="UP000190306"/>
    </source>
</evidence>
<dbReference type="AlphaFoldDB" id="A0AAE6Y4X9"/>
<evidence type="ECO:0008006" key="7">
    <source>
        <dbReference type="Google" id="ProtNLM"/>
    </source>
</evidence>
<dbReference type="EMBL" id="CP050692">
    <property type="protein sequence ID" value="QIT42527.1"/>
    <property type="molecule type" value="Genomic_DNA"/>
</dbReference>